<dbReference type="Pfam" id="PF13649">
    <property type="entry name" value="Methyltransf_25"/>
    <property type="match status" value="1"/>
</dbReference>
<dbReference type="EMBL" id="OV696704">
    <property type="protein sequence ID" value="CAH1251381.1"/>
    <property type="molecule type" value="Genomic_DNA"/>
</dbReference>
<protein>
    <submittedName>
        <fullName evidence="2">WBSCR27 protein</fullName>
    </submittedName>
</protein>
<feature type="domain" description="Methyltransferase" evidence="1">
    <location>
        <begin position="65"/>
        <end position="156"/>
    </location>
</feature>
<dbReference type="PANTHER" id="PTHR43591">
    <property type="entry name" value="METHYLTRANSFERASE"/>
    <property type="match status" value="1"/>
</dbReference>
<evidence type="ECO:0000313" key="2">
    <source>
        <dbReference type="EMBL" id="CAH1251381.1"/>
    </source>
</evidence>
<evidence type="ECO:0000259" key="1">
    <source>
        <dbReference type="Pfam" id="PF13649"/>
    </source>
</evidence>
<keyword evidence="3" id="KW-1185">Reference proteome</keyword>
<dbReference type="AlphaFoldDB" id="A0A8K0EJT7"/>
<dbReference type="InterPro" id="IPR041698">
    <property type="entry name" value="Methyltransf_25"/>
</dbReference>
<dbReference type="Proteomes" id="UP000838412">
    <property type="component" value="Chromosome 19"/>
</dbReference>
<sequence length="214" mass="24044">MSGVTYHKSIRDLQPPGITTAESQEFYNGWAPNFDKDNVEANYNGPRMTAERALELFEGKTDVRILDVAAGTGGVGEQLHKLGFRSMDALEPNENMLAVARGKNIYGRLIQDFLGTNRLDIEDGNYDAVVMSGGFLEGNVKCDCLEELIRVVKPGGFVVITMREHNIRTVPEYRNLEPRMAALQSEGRWEQVSRVIFPNYIEGEEGITYTYRVC</sequence>
<dbReference type="CDD" id="cd02440">
    <property type="entry name" value="AdoMet_MTases"/>
    <property type="match status" value="1"/>
</dbReference>
<reference evidence="2" key="1">
    <citation type="submission" date="2022-01" db="EMBL/GenBank/DDBJ databases">
        <authorList>
            <person name="Braso-Vives M."/>
        </authorList>
    </citation>
    <scope>NUCLEOTIDE SEQUENCE</scope>
</reference>
<dbReference type="Gene3D" id="3.40.50.150">
    <property type="entry name" value="Vaccinia Virus protein VP39"/>
    <property type="match status" value="1"/>
</dbReference>
<name>A0A8K0EJT7_BRALA</name>
<gene>
    <name evidence="2" type="primary">WBSCR27</name>
    <name evidence="2" type="ORF">BLAG_LOCUS11800</name>
</gene>
<dbReference type="SUPFAM" id="SSF53335">
    <property type="entry name" value="S-adenosyl-L-methionine-dependent methyltransferases"/>
    <property type="match status" value="1"/>
</dbReference>
<evidence type="ECO:0000313" key="3">
    <source>
        <dbReference type="Proteomes" id="UP000838412"/>
    </source>
</evidence>
<dbReference type="PANTHER" id="PTHR43591:SF101">
    <property type="entry name" value="METHYLTRANSFERASE-LIKE PROTEIN 27"/>
    <property type="match status" value="1"/>
</dbReference>
<dbReference type="OrthoDB" id="3647at2759"/>
<proteinExistence type="predicted"/>
<organism evidence="2 3">
    <name type="scientific">Branchiostoma lanceolatum</name>
    <name type="common">Common lancelet</name>
    <name type="synonym">Amphioxus lanceolatum</name>
    <dbReference type="NCBI Taxonomy" id="7740"/>
    <lineage>
        <taxon>Eukaryota</taxon>
        <taxon>Metazoa</taxon>
        <taxon>Chordata</taxon>
        <taxon>Cephalochordata</taxon>
        <taxon>Leptocardii</taxon>
        <taxon>Amphioxiformes</taxon>
        <taxon>Branchiostomatidae</taxon>
        <taxon>Branchiostoma</taxon>
    </lineage>
</organism>
<dbReference type="InterPro" id="IPR029063">
    <property type="entry name" value="SAM-dependent_MTases_sf"/>
</dbReference>
<accession>A0A8K0EJT7</accession>